<evidence type="ECO:0000313" key="5">
    <source>
        <dbReference type="Proteomes" id="UP001596312"/>
    </source>
</evidence>
<evidence type="ECO:0000259" key="3">
    <source>
        <dbReference type="Pfam" id="PF23420"/>
    </source>
</evidence>
<reference evidence="4 5" key="1">
    <citation type="journal article" date="2019" name="Int. J. Syst. Evol. Microbiol.">
        <title>The Global Catalogue of Microorganisms (GCM) 10K type strain sequencing project: providing services to taxonomists for standard genome sequencing and annotation.</title>
        <authorList>
            <consortium name="The Broad Institute Genomics Platform"/>
            <consortium name="The Broad Institute Genome Sequencing Center for Infectious Disease"/>
            <person name="Wu L."/>
            <person name="Ma J."/>
        </authorList>
    </citation>
    <scope>NUCLEOTIDE SEQUENCE [LARGE SCALE GENOMIC DNA]</scope>
    <source>
        <strain evidence="4 5">CGMCC 1.3240</strain>
    </source>
</reference>
<dbReference type="AlphaFoldDB" id="A0ABD5V3V4"/>
<accession>A0ABD5V3V4</accession>
<keyword evidence="5" id="KW-1185">Reference proteome</keyword>
<feature type="domain" description="DUF7108" evidence="2">
    <location>
        <begin position="3"/>
        <end position="88"/>
    </location>
</feature>
<dbReference type="Pfam" id="PF23420">
    <property type="entry name" value="DUF7108_C"/>
    <property type="match status" value="1"/>
</dbReference>
<dbReference type="EMBL" id="JBHSXQ010000002">
    <property type="protein sequence ID" value="MFC6904998.1"/>
    <property type="molecule type" value="Genomic_DNA"/>
</dbReference>
<evidence type="ECO:0000256" key="1">
    <source>
        <dbReference type="SAM" id="MobiDB-lite"/>
    </source>
</evidence>
<feature type="region of interest" description="Disordered" evidence="1">
    <location>
        <begin position="160"/>
        <end position="184"/>
    </location>
</feature>
<protein>
    <submittedName>
        <fullName evidence="4">RnhA operon protein</fullName>
    </submittedName>
</protein>
<dbReference type="InterPro" id="IPR056494">
    <property type="entry name" value="DUF7108_C"/>
</dbReference>
<feature type="compositionally biased region" description="Acidic residues" evidence="1">
    <location>
        <begin position="1"/>
        <end position="10"/>
    </location>
</feature>
<proteinExistence type="predicted"/>
<dbReference type="InterPro" id="IPR055532">
    <property type="entry name" value="DUF7108_N"/>
</dbReference>
<name>A0ABD5V3V4_9EURY</name>
<dbReference type="RefSeq" id="WP_340603512.1">
    <property type="nucleotide sequence ID" value="NZ_JBBMXV010000002.1"/>
</dbReference>
<feature type="domain" description="DUF7108" evidence="3">
    <location>
        <begin position="93"/>
        <end position="179"/>
    </location>
</feature>
<dbReference type="Pfam" id="PF23418">
    <property type="entry name" value="DUF7108"/>
    <property type="match status" value="1"/>
</dbReference>
<feature type="region of interest" description="Disordered" evidence="1">
    <location>
        <begin position="1"/>
        <end position="28"/>
    </location>
</feature>
<organism evidence="4 5">
    <name type="scientific">Halalkalicoccus tibetensis</name>
    <dbReference type="NCBI Taxonomy" id="175632"/>
    <lineage>
        <taxon>Archaea</taxon>
        <taxon>Methanobacteriati</taxon>
        <taxon>Methanobacteriota</taxon>
        <taxon>Stenosarchaea group</taxon>
        <taxon>Halobacteria</taxon>
        <taxon>Halobacteriales</taxon>
        <taxon>Halococcaceae</taxon>
        <taxon>Halalkalicoccus</taxon>
    </lineage>
</organism>
<evidence type="ECO:0000313" key="4">
    <source>
        <dbReference type="EMBL" id="MFC6904998.1"/>
    </source>
</evidence>
<gene>
    <name evidence="4" type="ORF">ACFQGH_07250</name>
</gene>
<sequence>MAELPEETVEEATRLTRLARRASDPDEAAAYRAHREELLSEHGFTARVREEDATATLVLHPDGWIEDGTIRPDRVDDTDRAIEVQVAGPESPDDWDAVEKHNRAVARRVREAHGEVHGENAEAFADFMGNHYAKPVEQATPEERAEFLSEYFVRNAWPSEEQKRRIERSLQHVEAAAKADPDRR</sequence>
<comment type="caution">
    <text evidence="4">The sequence shown here is derived from an EMBL/GenBank/DDBJ whole genome shotgun (WGS) entry which is preliminary data.</text>
</comment>
<dbReference type="Proteomes" id="UP001596312">
    <property type="component" value="Unassembled WGS sequence"/>
</dbReference>
<evidence type="ECO:0000259" key="2">
    <source>
        <dbReference type="Pfam" id="PF23418"/>
    </source>
</evidence>